<evidence type="ECO:0000256" key="1">
    <source>
        <dbReference type="SAM" id="Phobius"/>
    </source>
</evidence>
<name>A0A709WQY3_SALTM</name>
<dbReference type="AlphaFoldDB" id="A0A709WQY3"/>
<feature type="non-terminal residue" evidence="3">
    <location>
        <position position="1"/>
    </location>
</feature>
<sequence length="287" mass="31667">ARGQKFRDDLAAQRQLTDKVLATFKRLLTDTNKDLLQGNIAAPLKTFNESIQFLDSTRTAISELTIDSPKASQFYTQTISDVLKFVGGMGHLSTSGSMVNELAAYYSLLNLKEQAGVERALLSNIFSMDRFDDGQFSMFSDVVGQQDAWLTAARSFSTPVQAAELDKSLQSAEATRALELRETAFNKAAEGGFGVNPTDWFNLQTQRIETLQKVENRAVDALQEHAALLAHNARVDWQSFLVISLVALLIAIAFAVMVARSIQQQLNGTLKTIAEMDGDLTRRLDVP</sequence>
<evidence type="ECO:0000259" key="2">
    <source>
        <dbReference type="Pfam" id="PF08376"/>
    </source>
</evidence>
<feature type="non-terminal residue" evidence="3">
    <location>
        <position position="287"/>
    </location>
</feature>
<evidence type="ECO:0000313" key="3">
    <source>
        <dbReference type="EMBL" id="HAD1346724.1"/>
    </source>
</evidence>
<gene>
    <name evidence="3" type="ORF">G0O70_24525</name>
</gene>
<dbReference type="Pfam" id="PF08376">
    <property type="entry name" value="NIT"/>
    <property type="match status" value="1"/>
</dbReference>
<feature type="domain" description="Nitrate/nitrite sensing protein" evidence="2">
    <location>
        <begin position="3"/>
        <end position="223"/>
    </location>
</feature>
<dbReference type="InterPro" id="IPR013587">
    <property type="entry name" value="Nitrate/nitrite_sensing"/>
</dbReference>
<reference evidence="3" key="1">
    <citation type="journal article" date="2018" name="Genome Biol.">
        <title>SKESA: strategic k-mer extension for scrupulous assemblies.</title>
        <authorList>
            <person name="Souvorov A."/>
            <person name="Agarwala R."/>
            <person name="Lipman D.J."/>
        </authorList>
    </citation>
    <scope>NUCLEOTIDE SEQUENCE</scope>
    <source>
        <strain evidence="3">SSI_AA557</strain>
    </source>
</reference>
<organism evidence="3">
    <name type="scientific">Salmonella typhimurium</name>
    <dbReference type="NCBI Taxonomy" id="90371"/>
    <lineage>
        <taxon>Bacteria</taxon>
        <taxon>Pseudomonadati</taxon>
        <taxon>Pseudomonadota</taxon>
        <taxon>Gammaproteobacteria</taxon>
        <taxon>Enterobacterales</taxon>
        <taxon>Enterobacteriaceae</taxon>
        <taxon>Salmonella</taxon>
    </lineage>
</organism>
<dbReference type="EMBL" id="DAANTM010000050">
    <property type="protein sequence ID" value="HAD1346724.1"/>
    <property type="molecule type" value="Genomic_DNA"/>
</dbReference>
<protein>
    <submittedName>
        <fullName evidence="3">Chemotaxis protein</fullName>
    </submittedName>
</protein>
<proteinExistence type="predicted"/>
<feature type="transmembrane region" description="Helical" evidence="1">
    <location>
        <begin position="237"/>
        <end position="259"/>
    </location>
</feature>
<reference evidence="3" key="2">
    <citation type="submission" date="2019-08" db="EMBL/GenBank/DDBJ databases">
        <authorList>
            <consortium name="NCBI Pathogen Detection Project"/>
        </authorList>
    </citation>
    <scope>NUCLEOTIDE SEQUENCE</scope>
    <source>
        <strain evidence="3">SSI_AA557</strain>
    </source>
</reference>
<keyword evidence="1" id="KW-0472">Membrane</keyword>
<keyword evidence="1" id="KW-1133">Transmembrane helix</keyword>
<comment type="caution">
    <text evidence="3">The sequence shown here is derived from an EMBL/GenBank/DDBJ whole genome shotgun (WGS) entry which is preliminary data.</text>
</comment>
<accession>A0A709WQY3</accession>
<keyword evidence="1" id="KW-0812">Transmembrane</keyword>